<evidence type="ECO:0000313" key="1">
    <source>
        <dbReference type="EMBL" id="OBK28862.1"/>
    </source>
</evidence>
<proteinExistence type="predicted"/>
<dbReference type="EMBL" id="LZLS01000065">
    <property type="protein sequence ID" value="OBK28862.1"/>
    <property type="molecule type" value="Genomic_DNA"/>
</dbReference>
<evidence type="ECO:0000313" key="2">
    <source>
        <dbReference type="Proteomes" id="UP000093928"/>
    </source>
</evidence>
<accession>A0A1A3P8E9</accession>
<reference evidence="1 2" key="1">
    <citation type="submission" date="2016-06" db="EMBL/GenBank/DDBJ databases">
        <authorList>
            <person name="Kjaerup R.B."/>
            <person name="Dalgaard T.S."/>
            <person name="Juul-Madsen H.R."/>
        </authorList>
    </citation>
    <scope>NUCLEOTIDE SEQUENCE [LARGE SCALE GENOMIC DNA]</scope>
    <source>
        <strain evidence="1 2">1165133.8</strain>
    </source>
</reference>
<comment type="caution">
    <text evidence="1">The sequence shown here is derived from an EMBL/GenBank/DDBJ whole genome shotgun (WGS) entry which is preliminary data.</text>
</comment>
<protein>
    <submittedName>
        <fullName evidence="1">Uncharacterized protein</fullName>
    </submittedName>
</protein>
<dbReference type="AlphaFoldDB" id="A0A1A3P8E9"/>
<gene>
    <name evidence="1" type="ORF">A5634_19675</name>
</gene>
<organism evidence="1 2">
    <name type="scientific">Mycobacterium asiaticum</name>
    <dbReference type="NCBI Taxonomy" id="1790"/>
    <lineage>
        <taxon>Bacteria</taxon>
        <taxon>Bacillati</taxon>
        <taxon>Actinomycetota</taxon>
        <taxon>Actinomycetes</taxon>
        <taxon>Mycobacteriales</taxon>
        <taxon>Mycobacteriaceae</taxon>
        <taxon>Mycobacterium</taxon>
    </lineage>
</organism>
<sequence length="371" mass="42027">MTYTDTPTCHLDASRDVVTVDIGLWGALSRAAKLADIIARAPELTDQRLIDIGRLDKLYWQVLRWHGMFAVEFQIPQTFKIVVASPLMSAPTGALAFFLLHEITHLVHRREGLFDEFARTELEHHADQAAALMLTDIGLRHCGEEVDTGNPAADEALVNLGAMGIADFRNIAVELAAFIMRRHEESFYVEPPVSHLRWFVRRDEMRSRRRDDAPGPQPSSPLTILHDAVTRAQRHNRKADWDSLETLFARVADVATHPSENAIEKMRDLETLDELFHMPTYDLLVKLAEERTGRSLFIGTTAEQRRQELTNVRRQLREAFPGHAESTISRESGVPFTDIVSREPMSTLERAVGARYKAIHLGLTPAEVQWD</sequence>
<name>A0A1A3P8E9_MYCAS</name>
<dbReference type="Proteomes" id="UP000093928">
    <property type="component" value="Unassembled WGS sequence"/>
</dbReference>